<dbReference type="EMBL" id="JAAKGU010000020">
    <property type="protein sequence ID" value="NGM85595.1"/>
    <property type="molecule type" value="Genomic_DNA"/>
</dbReference>
<dbReference type="InterPro" id="IPR052043">
    <property type="entry name" value="PolySaccharide_Degr_Enz"/>
</dbReference>
<keyword evidence="1" id="KW-0378">Hydrolase</keyword>
<keyword evidence="2" id="KW-0472">Membrane</keyword>
<evidence type="ECO:0008006" key="5">
    <source>
        <dbReference type="Google" id="ProtNLM"/>
    </source>
</evidence>
<dbReference type="Proteomes" id="UP000480151">
    <property type="component" value="Unassembled WGS sequence"/>
</dbReference>
<name>A0A6M1PUG8_9BACL</name>
<dbReference type="GO" id="GO:0016787">
    <property type="term" value="F:hydrolase activity"/>
    <property type="evidence" value="ECO:0007669"/>
    <property type="project" value="UniProtKB-KW"/>
</dbReference>
<sequence length="400" mass="45142">MVIQILLYLIAAAAIIAAAIDLIPVWKSWFGRIRIGRYDDRRAWSRALTARGLAWLSRIPAVKVTDNTRLIALDMLQGNYTKSAIQHWQEAALLLGLGEYLRHNDDPAAREGIRRFLDSKLDGSGRWKEQPKHVDTAILAYAILSLDFIGSDRVEPAMHAVWELIREHLGTDGTVSYRQSVKGYRYVDTVGFICPFLVAYGLKYGRPECVDLAVKQITEYEQHGMLQAHHIPVHAYNVENRVPLGLYGWGRGLGWFAIGLIDAWSQLPPDHRHKPVLERSVERYAEAIMRFQQPDGSWRWTVTRGECRPDSSSAATLAWFLLGASAIGRISAECRLSAEAAIRYLMGVTRRSGAVDFSQGDTKDIGVYSTLFDVLPFTQGYAIRAVNRYLNTFHEKGEPR</sequence>
<evidence type="ECO:0000256" key="1">
    <source>
        <dbReference type="ARBA" id="ARBA00022801"/>
    </source>
</evidence>
<proteinExistence type="predicted"/>
<evidence type="ECO:0000313" key="3">
    <source>
        <dbReference type="EMBL" id="NGM85595.1"/>
    </source>
</evidence>
<feature type="transmembrane region" description="Helical" evidence="2">
    <location>
        <begin position="6"/>
        <end position="26"/>
    </location>
</feature>
<reference evidence="3 4" key="1">
    <citation type="submission" date="2020-02" db="EMBL/GenBank/DDBJ databases">
        <authorList>
            <person name="Gao J."/>
            <person name="Sun J."/>
        </authorList>
    </citation>
    <scope>NUCLEOTIDE SEQUENCE [LARGE SCALE GENOMIC DNA]</scope>
    <source>
        <strain evidence="3 4">7124</strain>
    </source>
</reference>
<protein>
    <recommendedName>
        <fullName evidence="5">Unsaturated rhamnogalacturonyl hydrolase</fullName>
    </recommendedName>
</protein>
<accession>A0A6M1PUG8</accession>
<dbReference type="GO" id="GO:0005975">
    <property type="term" value="P:carbohydrate metabolic process"/>
    <property type="evidence" value="ECO:0007669"/>
    <property type="project" value="InterPro"/>
</dbReference>
<dbReference type="AlphaFoldDB" id="A0A6M1PUG8"/>
<keyword evidence="2" id="KW-0812">Transmembrane</keyword>
<keyword evidence="4" id="KW-1185">Reference proteome</keyword>
<keyword evidence="2" id="KW-1133">Transmembrane helix</keyword>
<dbReference type="InterPro" id="IPR008928">
    <property type="entry name" value="6-hairpin_glycosidase_sf"/>
</dbReference>
<organism evidence="3 4">
    <name type="scientific">Paenibacillus apii</name>
    <dbReference type="NCBI Taxonomy" id="1850370"/>
    <lineage>
        <taxon>Bacteria</taxon>
        <taxon>Bacillati</taxon>
        <taxon>Bacillota</taxon>
        <taxon>Bacilli</taxon>
        <taxon>Bacillales</taxon>
        <taxon>Paenibacillaceae</taxon>
        <taxon>Paenibacillus</taxon>
    </lineage>
</organism>
<gene>
    <name evidence="3" type="ORF">G5B47_24660</name>
</gene>
<dbReference type="Gene3D" id="1.50.10.10">
    <property type="match status" value="1"/>
</dbReference>
<evidence type="ECO:0000313" key="4">
    <source>
        <dbReference type="Proteomes" id="UP000480151"/>
    </source>
</evidence>
<dbReference type="RefSeq" id="WP_165104076.1">
    <property type="nucleotide sequence ID" value="NZ_JAAKGU010000020.1"/>
</dbReference>
<dbReference type="PANTHER" id="PTHR33886:SF8">
    <property type="entry name" value="UNSATURATED RHAMNOGALACTURONAN HYDROLASE (EUROFUNG)"/>
    <property type="match status" value="1"/>
</dbReference>
<comment type="caution">
    <text evidence="3">The sequence shown here is derived from an EMBL/GenBank/DDBJ whole genome shotgun (WGS) entry which is preliminary data.</text>
</comment>
<dbReference type="PANTHER" id="PTHR33886">
    <property type="entry name" value="UNSATURATED RHAMNOGALACTURONAN HYDROLASE (EUROFUNG)"/>
    <property type="match status" value="1"/>
</dbReference>
<dbReference type="InterPro" id="IPR012341">
    <property type="entry name" value="6hp_glycosidase-like_sf"/>
</dbReference>
<evidence type="ECO:0000256" key="2">
    <source>
        <dbReference type="SAM" id="Phobius"/>
    </source>
</evidence>
<dbReference type="SUPFAM" id="SSF48208">
    <property type="entry name" value="Six-hairpin glycosidases"/>
    <property type="match status" value="1"/>
</dbReference>
<dbReference type="InterPro" id="IPR010905">
    <property type="entry name" value="Glyco_hydro_88"/>
</dbReference>
<dbReference type="Pfam" id="PF07470">
    <property type="entry name" value="Glyco_hydro_88"/>
    <property type="match status" value="1"/>
</dbReference>